<feature type="compositionally biased region" description="Low complexity" evidence="1">
    <location>
        <begin position="349"/>
        <end position="359"/>
    </location>
</feature>
<feature type="compositionally biased region" description="Basic residues" evidence="1">
    <location>
        <begin position="248"/>
        <end position="260"/>
    </location>
</feature>
<evidence type="ECO:0000313" key="3">
    <source>
        <dbReference type="Proteomes" id="UP000821866"/>
    </source>
</evidence>
<dbReference type="Proteomes" id="UP000821866">
    <property type="component" value="Chromosome 1"/>
</dbReference>
<feature type="compositionally biased region" description="Polar residues" evidence="1">
    <location>
        <begin position="366"/>
        <end position="378"/>
    </location>
</feature>
<organism evidence="2 3">
    <name type="scientific">Rhipicephalus microplus</name>
    <name type="common">Cattle tick</name>
    <name type="synonym">Boophilus microplus</name>
    <dbReference type="NCBI Taxonomy" id="6941"/>
    <lineage>
        <taxon>Eukaryota</taxon>
        <taxon>Metazoa</taxon>
        <taxon>Ecdysozoa</taxon>
        <taxon>Arthropoda</taxon>
        <taxon>Chelicerata</taxon>
        <taxon>Arachnida</taxon>
        <taxon>Acari</taxon>
        <taxon>Parasitiformes</taxon>
        <taxon>Ixodida</taxon>
        <taxon>Ixodoidea</taxon>
        <taxon>Ixodidae</taxon>
        <taxon>Rhipicephalinae</taxon>
        <taxon>Rhipicephalus</taxon>
        <taxon>Boophilus</taxon>
    </lineage>
</organism>
<comment type="caution">
    <text evidence="2">The sequence shown here is derived from an EMBL/GenBank/DDBJ whole genome shotgun (WGS) entry which is preliminary data.</text>
</comment>
<dbReference type="AlphaFoldDB" id="A0A9J6EWB5"/>
<reference evidence="2" key="1">
    <citation type="journal article" date="2020" name="Cell">
        <title>Large-Scale Comparative Analyses of Tick Genomes Elucidate Their Genetic Diversity and Vector Capacities.</title>
        <authorList>
            <consortium name="Tick Genome and Microbiome Consortium (TIGMIC)"/>
            <person name="Jia N."/>
            <person name="Wang J."/>
            <person name="Shi W."/>
            <person name="Du L."/>
            <person name="Sun Y."/>
            <person name="Zhan W."/>
            <person name="Jiang J.F."/>
            <person name="Wang Q."/>
            <person name="Zhang B."/>
            <person name="Ji P."/>
            <person name="Bell-Sakyi L."/>
            <person name="Cui X.M."/>
            <person name="Yuan T.T."/>
            <person name="Jiang B.G."/>
            <person name="Yang W.F."/>
            <person name="Lam T.T."/>
            <person name="Chang Q.C."/>
            <person name="Ding S.J."/>
            <person name="Wang X.J."/>
            <person name="Zhu J.G."/>
            <person name="Ruan X.D."/>
            <person name="Zhao L."/>
            <person name="Wei J.T."/>
            <person name="Ye R.Z."/>
            <person name="Que T.C."/>
            <person name="Du C.H."/>
            <person name="Zhou Y.H."/>
            <person name="Cheng J.X."/>
            <person name="Dai P.F."/>
            <person name="Guo W.B."/>
            <person name="Han X.H."/>
            <person name="Huang E.J."/>
            <person name="Li L.F."/>
            <person name="Wei W."/>
            <person name="Gao Y.C."/>
            <person name="Liu J.Z."/>
            <person name="Shao H.Z."/>
            <person name="Wang X."/>
            <person name="Wang C.C."/>
            <person name="Yang T.C."/>
            <person name="Huo Q.B."/>
            <person name="Li W."/>
            <person name="Chen H.Y."/>
            <person name="Chen S.E."/>
            <person name="Zhou L.G."/>
            <person name="Ni X.B."/>
            <person name="Tian J.H."/>
            <person name="Sheng Y."/>
            <person name="Liu T."/>
            <person name="Pan Y.S."/>
            <person name="Xia L.Y."/>
            <person name="Li J."/>
            <person name="Zhao F."/>
            <person name="Cao W.C."/>
        </authorList>
    </citation>
    <scope>NUCLEOTIDE SEQUENCE</scope>
    <source>
        <strain evidence="2">Rmic-2018</strain>
    </source>
</reference>
<feature type="compositionally biased region" description="Pro residues" evidence="1">
    <location>
        <begin position="275"/>
        <end position="285"/>
    </location>
</feature>
<name>A0A9J6EWB5_RHIMP</name>
<gene>
    <name evidence="2" type="ORF">HPB51_001668</name>
</gene>
<dbReference type="VEuPathDB" id="VectorBase:LOC119165571"/>
<sequence>MSSRRKKFGRRTVIRSMAGKNAQKLHNKKDVPDHVVVLKARTQLSLTAVFPENGAGSALIAHLGANANRLVTVVMVQDQNLILAYTPHPLIADKLIGELTVPSSVGPVPLFGYLRTDTQDSCYGVVTVRSCDSEAELRQRFYWPEGEILHIRRLGTSNKPYRKTVPACNQCDSVGHRPDACPGPKPDLCGTCGNTVPLIDGARAPHECTPKCALCAGPHVTGDRCCKERYRAPPPKPSTLRPKNQTASKKRKRRRTRKPSRLTTGTSPQGAQPPATKPSPPPPHPGAGAPGPSKRGPTPTGPPAARSTSSQGPPASPTPHPPSPGIQPAAQGDATWAARVREGPEVSDSGGAASPSGTPSNPPKPQTSSAPNTGTTRN</sequence>
<proteinExistence type="predicted"/>
<protein>
    <submittedName>
        <fullName evidence="2">Uncharacterized protein</fullName>
    </submittedName>
</protein>
<reference evidence="2" key="2">
    <citation type="submission" date="2021-09" db="EMBL/GenBank/DDBJ databases">
        <authorList>
            <person name="Jia N."/>
            <person name="Wang J."/>
            <person name="Shi W."/>
            <person name="Du L."/>
            <person name="Sun Y."/>
            <person name="Zhan W."/>
            <person name="Jiang J."/>
            <person name="Wang Q."/>
            <person name="Zhang B."/>
            <person name="Ji P."/>
            <person name="Sakyi L.B."/>
            <person name="Cui X."/>
            <person name="Yuan T."/>
            <person name="Jiang B."/>
            <person name="Yang W."/>
            <person name="Lam T.T.-Y."/>
            <person name="Chang Q."/>
            <person name="Ding S."/>
            <person name="Wang X."/>
            <person name="Zhu J."/>
            <person name="Ruan X."/>
            <person name="Zhao L."/>
            <person name="Wei J."/>
            <person name="Que T."/>
            <person name="Du C."/>
            <person name="Cheng J."/>
            <person name="Dai P."/>
            <person name="Han X."/>
            <person name="Huang E."/>
            <person name="Gao Y."/>
            <person name="Liu J."/>
            <person name="Shao H."/>
            <person name="Ye R."/>
            <person name="Li L."/>
            <person name="Wei W."/>
            <person name="Wang X."/>
            <person name="Wang C."/>
            <person name="Huo Q."/>
            <person name="Li W."/>
            <person name="Guo W."/>
            <person name="Chen H."/>
            <person name="Chen S."/>
            <person name="Zhou L."/>
            <person name="Zhou L."/>
            <person name="Ni X."/>
            <person name="Tian J."/>
            <person name="Zhou Y."/>
            <person name="Sheng Y."/>
            <person name="Liu T."/>
            <person name="Pan Y."/>
            <person name="Xia L."/>
            <person name="Li J."/>
            <person name="Zhao F."/>
            <person name="Cao W."/>
        </authorList>
    </citation>
    <scope>NUCLEOTIDE SEQUENCE</scope>
    <source>
        <strain evidence="2">Rmic-2018</strain>
        <tissue evidence="2">Larvae</tissue>
    </source>
</reference>
<keyword evidence="3" id="KW-1185">Reference proteome</keyword>
<feature type="compositionally biased region" description="Pro residues" evidence="1">
    <location>
        <begin position="314"/>
        <end position="325"/>
    </location>
</feature>
<evidence type="ECO:0000313" key="2">
    <source>
        <dbReference type="EMBL" id="KAH8038495.1"/>
    </source>
</evidence>
<dbReference type="EMBL" id="JABSTU010000001">
    <property type="protein sequence ID" value="KAH8038495.1"/>
    <property type="molecule type" value="Genomic_DNA"/>
</dbReference>
<evidence type="ECO:0000256" key="1">
    <source>
        <dbReference type="SAM" id="MobiDB-lite"/>
    </source>
</evidence>
<accession>A0A9J6EWB5</accession>
<feature type="region of interest" description="Disordered" evidence="1">
    <location>
        <begin position="229"/>
        <end position="378"/>
    </location>
</feature>